<dbReference type="Gene3D" id="2.30.110.10">
    <property type="entry name" value="Electron Transport, Fmn-binding Protein, Chain A"/>
    <property type="match status" value="1"/>
</dbReference>
<dbReference type="PANTHER" id="PTHR34071:SF2">
    <property type="entry name" value="FLAVIN-NUCLEOTIDE-BINDING PROTEIN"/>
    <property type="match status" value="1"/>
</dbReference>
<organism evidence="1 2">
    <name type="scientific">Chitinophaga oryziterrae</name>
    <dbReference type="NCBI Taxonomy" id="1031224"/>
    <lineage>
        <taxon>Bacteria</taxon>
        <taxon>Pseudomonadati</taxon>
        <taxon>Bacteroidota</taxon>
        <taxon>Chitinophagia</taxon>
        <taxon>Chitinophagales</taxon>
        <taxon>Chitinophagaceae</taxon>
        <taxon>Chitinophaga</taxon>
    </lineage>
</organism>
<proteinExistence type="predicted"/>
<evidence type="ECO:0000313" key="1">
    <source>
        <dbReference type="EMBL" id="MVT43018.1"/>
    </source>
</evidence>
<sequence>MLGSLTQQQIDEVLFRNVTGRIGYHNGERVCIVPVSYAYNGEHVIAHSKEGTKITMMRKNPNVCFEVDEMTDMSNWSSVIAWGFYEEITAEKERYYAMKFLVSRLMHLTISETARIPHMEGRDTAEVYKPEVIRTIVFRINIEEKKGKFERTIL</sequence>
<comment type="caution">
    <text evidence="1">The sequence shown here is derived from an EMBL/GenBank/DDBJ whole genome shotgun (WGS) entry which is preliminary data.</text>
</comment>
<dbReference type="PANTHER" id="PTHR34071">
    <property type="entry name" value="5-NITROIMIDAZOLE ANTIBIOTICS RESISTANCE PROTEIN, NIMA-FAMILY-RELATED PROTEIN-RELATED"/>
    <property type="match status" value="1"/>
</dbReference>
<evidence type="ECO:0000313" key="2">
    <source>
        <dbReference type="Proteomes" id="UP000468388"/>
    </source>
</evidence>
<dbReference type="EMBL" id="WRXO01000006">
    <property type="protein sequence ID" value="MVT43018.1"/>
    <property type="molecule type" value="Genomic_DNA"/>
</dbReference>
<accession>A0A6N8JFB2</accession>
<dbReference type="OrthoDB" id="9794935at2"/>
<dbReference type="AlphaFoldDB" id="A0A6N8JFB2"/>
<dbReference type="SUPFAM" id="SSF50475">
    <property type="entry name" value="FMN-binding split barrel"/>
    <property type="match status" value="1"/>
</dbReference>
<name>A0A6N8JFB2_9BACT</name>
<gene>
    <name evidence="1" type="ORF">GO495_20645</name>
</gene>
<dbReference type="InterPro" id="IPR024747">
    <property type="entry name" value="Pyridox_Oxase-rel"/>
</dbReference>
<reference evidence="1 2" key="1">
    <citation type="submission" date="2019-12" db="EMBL/GenBank/DDBJ databases">
        <title>The draft genomic sequence of strain Chitinophaga oryziterrae JCM 16595.</title>
        <authorList>
            <person name="Zhang X."/>
        </authorList>
    </citation>
    <scope>NUCLEOTIDE SEQUENCE [LARGE SCALE GENOMIC DNA]</scope>
    <source>
        <strain evidence="1 2">JCM 16595</strain>
    </source>
</reference>
<dbReference type="InterPro" id="IPR012349">
    <property type="entry name" value="Split_barrel_FMN-bd"/>
</dbReference>
<keyword evidence="2" id="KW-1185">Reference proteome</keyword>
<dbReference type="RefSeq" id="WP_157301627.1">
    <property type="nucleotide sequence ID" value="NZ_BAAAZB010000004.1"/>
</dbReference>
<protein>
    <submittedName>
        <fullName evidence="1">Pyridoxamine 5'-phosphate oxidase family protein</fullName>
    </submittedName>
</protein>
<dbReference type="Pfam" id="PF12900">
    <property type="entry name" value="Pyridox_ox_2"/>
    <property type="match status" value="1"/>
</dbReference>
<dbReference type="Proteomes" id="UP000468388">
    <property type="component" value="Unassembled WGS sequence"/>
</dbReference>